<protein>
    <recommendedName>
        <fullName evidence="6">Alpha-galactosidase</fullName>
    </recommendedName>
</protein>
<comment type="similarity">
    <text evidence="1">Belongs to the glycosyl hydrolase 27 family.</text>
</comment>
<dbReference type="AlphaFoldDB" id="A0A9D2R390"/>
<evidence type="ECO:0000313" key="5">
    <source>
        <dbReference type="Proteomes" id="UP000823851"/>
    </source>
</evidence>
<evidence type="ECO:0000256" key="3">
    <source>
        <dbReference type="ARBA" id="ARBA00023295"/>
    </source>
</evidence>
<evidence type="ECO:0000256" key="1">
    <source>
        <dbReference type="ARBA" id="ARBA00009743"/>
    </source>
</evidence>
<dbReference type="InterPro" id="IPR017853">
    <property type="entry name" value="GH"/>
</dbReference>
<reference evidence="4" key="1">
    <citation type="journal article" date="2021" name="PeerJ">
        <title>Extensive microbial diversity within the chicken gut microbiome revealed by metagenomics and culture.</title>
        <authorList>
            <person name="Gilroy R."/>
            <person name="Ravi A."/>
            <person name="Getino M."/>
            <person name="Pursley I."/>
            <person name="Horton D.L."/>
            <person name="Alikhan N.F."/>
            <person name="Baker D."/>
            <person name="Gharbi K."/>
            <person name="Hall N."/>
            <person name="Watson M."/>
            <person name="Adriaenssens E.M."/>
            <person name="Foster-Nyarko E."/>
            <person name="Jarju S."/>
            <person name="Secka A."/>
            <person name="Antonio M."/>
            <person name="Oren A."/>
            <person name="Chaudhuri R.R."/>
            <person name="La Ragione R."/>
            <person name="Hildebrand F."/>
            <person name="Pallen M.J."/>
        </authorList>
    </citation>
    <scope>NUCLEOTIDE SEQUENCE</scope>
    <source>
        <strain evidence="4">ChiHjej8B7-25341</strain>
    </source>
</reference>
<dbReference type="PANTHER" id="PTHR11452">
    <property type="entry name" value="ALPHA-GALACTOSIDASE/ALPHA-N-ACETYLGALACTOSAMINIDASE"/>
    <property type="match status" value="1"/>
</dbReference>
<dbReference type="GO" id="GO:0005975">
    <property type="term" value="P:carbohydrate metabolic process"/>
    <property type="evidence" value="ECO:0007669"/>
    <property type="project" value="InterPro"/>
</dbReference>
<dbReference type="GO" id="GO:0004553">
    <property type="term" value="F:hydrolase activity, hydrolyzing O-glycosyl compounds"/>
    <property type="evidence" value="ECO:0007669"/>
    <property type="project" value="InterPro"/>
</dbReference>
<accession>A0A9D2R390</accession>
<organism evidence="4 5">
    <name type="scientific">Candidatus Eisenbergiella stercorigallinarum</name>
    <dbReference type="NCBI Taxonomy" id="2838557"/>
    <lineage>
        <taxon>Bacteria</taxon>
        <taxon>Bacillati</taxon>
        <taxon>Bacillota</taxon>
        <taxon>Clostridia</taxon>
        <taxon>Lachnospirales</taxon>
        <taxon>Lachnospiraceae</taxon>
        <taxon>Eisenbergiella</taxon>
    </lineage>
</organism>
<proteinExistence type="inferred from homology"/>
<comment type="caution">
    <text evidence="4">The sequence shown here is derived from an EMBL/GenBank/DDBJ whole genome shotgun (WGS) entry which is preliminary data.</text>
</comment>
<dbReference type="Gene3D" id="3.20.20.70">
    <property type="entry name" value="Aldolase class I"/>
    <property type="match status" value="1"/>
</dbReference>
<reference evidence="4" key="2">
    <citation type="submission" date="2021-04" db="EMBL/GenBank/DDBJ databases">
        <authorList>
            <person name="Gilroy R."/>
        </authorList>
    </citation>
    <scope>NUCLEOTIDE SEQUENCE</scope>
    <source>
        <strain evidence="4">ChiHjej8B7-25341</strain>
    </source>
</reference>
<evidence type="ECO:0000256" key="2">
    <source>
        <dbReference type="ARBA" id="ARBA00022801"/>
    </source>
</evidence>
<sequence length="644" mass="72564">MAGWIYTENGFWELEAGEKYILKACARAESADGRLVDTRTARLESRAEENGILTLRFQGEEGLILTERLAVSEGGMAWADCSLQEADGSEVSTRLLLPLIFSSPDTKRGGEIPDIWRDLWVRMLCVPYDNTMWLRYEALPLRAGRRSYDLTVLYSEDSREGILVGALDFDRWKNGIVCSATDANTLEARCGMADEGTHDTQPHGVLRGAQVSSSRFGILYGPDYRRLLEAYGDFLSSERPPLKWEHGVPFGFNSWAGLAFRLNEERYEKSAEFLRTQLMPEGYENQGITYANLDAGWNVMTPERLAAQADQLHQAGQKAGIYDAPFAFFGRDTRAEIPGVPGHVYGEILLKDGKGRFLPRVDGAIPYDVTHPLWEEMTRYKFDRFAAWNYDYVKVDFMTHGGMEGCHYDRSVTTGRQAINRAYAFLDSLLDEKRIGRPFFISLSIAPVFPYGYGHARRVSCDAFGTARDVEYELNSHTYGWWLNGRLYQYNDPDHIVLLRSFGMEKDSTEGEAKARYTTAVIAGTVMMLSDDYERPEARERTRRFACNRKVNRIAASQTAFIPAESAGSSASEAYTAVIEGKACAALFHWKEGKDTVVLDAARAGLPADAEYTDLWTGRSFRSENGILRWEAEGCDALLLRERS</sequence>
<keyword evidence="2" id="KW-0378">Hydrolase</keyword>
<dbReference type="PANTHER" id="PTHR11452:SF75">
    <property type="entry name" value="ALPHA-GALACTOSIDASE MEL1"/>
    <property type="match status" value="1"/>
</dbReference>
<dbReference type="InterPro" id="IPR002241">
    <property type="entry name" value="Glyco_hydro_27"/>
</dbReference>
<name>A0A9D2R390_9FIRM</name>
<dbReference type="SUPFAM" id="SSF51445">
    <property type="entry name" value="(Trans)glycosidases"/>
    <property type="match status" value="1"/>
</dbReference>
<dbReference type="Proteomes" id="UP000823851">
    <property type="component" value="Unassembled WGS sequence"/>
</dbReference>
<gene>
    <name evidence="4" type="ORF">H9912_12600</name>
</gene>
<keyword evidence="3" id="KW-0326">Glycosidase</keyword>
<dbReference type="EMBL" id="DWUW01000362">
    <property type="protein sequence ID" value="HJD32763.1"/>
    <property type="molecule type" value="Genomic_DNA"/>
</dbReference>
<dbReference type="InterPro" id="IPR013785">
    <property type="entry name" value="Aldolase_TIM"/>
</dbReference>
<evidence type="ECO:0000313" key="4">
    <source>
        <dbReference type="EMBL" id="HJD32763.1"/>
    </source>
</evidence>
<evidence type="ECO:0008006" key="6">
    <source>
        <dbReference type="Google" id="ProtNLM"/>
    </source>
</evidence>